<dbReference type="EMBL" id="KV419419">
    <property type="protein sequence ID" value="KZS90785.1"/>
    <property type="molecule type" value="Genomic_DNA"/>
</dbReference>
<sequence length="213" mass="24207">MSFPFHGTSLLQELVTKEIIANSLVDIRLHQSDESGLEAETHEDPRDLGISHMQSRLNLCSTFGPNTRTIALVFAQAQTHTEFHCQMQLVQKASQFHVLTHLSLYNLSTPQNYHFTKDRVALPDLHSFTLVRLDTAAVENLFKALKVPHLRHLSLVNCVYPFPFTSAFDRERHLKLLSQWVLPLLSQVSDSWDICLEDTVGSADTCVTIRKLD</sequence>
<name>A0A164RQP3_9AGAM</name>
<dbReference type="AlphaFoldDB" id="A0A164RQP3"/>
<proteinExistence type="predicted"/>
<organism evidence="1 2">
    <name type="scientific">Sistotremastrum niveocremeum HHB9708</name>
    <dbReference type="NCBI Taxonomy" id="1314777"/>
    <lineage>
        <taxon>Eukaryota</taxon>
        <taxon>Fungi</taxon>
        <taxon>Dikarya</taxon>
        <taxon>Basidiomycota</taxon>
        <taxon>Agaricomycotina</taxon>
        <taxon>Agaricomycetes</taxon>
        <taxon>Sistotremastrales</taxon>
        <taxon>Sistotremastraceae</taxon>
        <taxon>Sertulicium</taxon>
        <taxon>Sertulicium niveocremeum</taxon>
    </lineage>
</organism>
<dbReference type="Proteomes" id="UP000076722">
    <property type="component" value="Unassembled WGS sequence"/>
</dbReference>
<reference evidence="1 2" key="1">
    <citation type="journal article" date="2016" name="Mol. Biol. Evol.">
        <title>Comparative Genomics of Early-Diverging Mushroom-Forming Fungi Provides Insights into the Origins of Lignocellulose Decay Capabilities.</title>
        <authorList>
            <person name="Nagy L.G."/>
            <person name="Riley R."/>
            <person name="Tritt A."/>
            <person name="Adam C."/>
            <person name="Daum C."/>
            <person name="Floudas D."/>
            <person name="Sun H."/>
            <person name="Yadav J.S."/>
            <person name="Pangilinan J."/>
            <person name="Larsson K.H."/>
            <person name="Matsuura K."/>
            <person name="Barry K."/>
            <person name="Labutti K."/>
            <person name="Kuo R."/>
            <person name="Ohm R.A."/>
            <person name="Bhattacharya S.S."/>
            <person name="Shirouzu T."/>
            <person name="Yoshinaga Y."/>
            <person name="Martin F.M."/>
            <person name="Grigoriev I.V."/>
            <person name="Hibbett D.S."/>
        </authorList>
    </citation>
    <scope>NUCLEOTIDE SEQUENCE [LARGE SCALE GENOMIC DNA]</scope>
    <source>
        <strain evidence="1 2">HHB9708</strain>
    </source>
</reference>
<protein>
    <submittedName>
        <fullName evidence="1">Uncharacterized protein</fullName>
    </submittedName>
</protein>
<evidence type="ECO:0000313" key="2">
    <source>
        <dbReference type="Proteomes" id="UP000076722"/>
    </source>
</evidence>
<accession>A0A164RQP3</accession>
<keyword evidence="2" id="KW-1185">Reference proteome</keyword>
<evidence type="ECO:0000313" key="1">
    <source>
        <dbReference type="EMBL" id="KZS90785.1"/>
    </source>
</evidence>
<gene>
    <name evidence="1" type="ORF">SISNIDRAFT_488081</name>
</gene>